<name>A0A645EQX4_9ZZZZ</name>
<sequence length="94" mass="11080">MLLATAPSLQKYKEMLTMSQFATQVDARKYEPKDKHAVIFQTFLDLKKGEFMELINDHDPRPLHYQFLAELDGQFSWEYLEQGPEVWRVAIGKM</sequence>
<dbReference type="EMBL" id="VSSQ01050332">
    <property type="protein sequence ID" value="MPN04421.1"/>
    <property type="molecule type" value="Genomic_DNA"/>
</dbReference>
<evidence type="ECO:0000259" key="1">
    <source>
        <dbReference type="Pfam" id="PF10006"/>
    </source>
</evidence>
<comment type="caution">
    <text evidence="2">The sequence shown here is derived from an EMBL/GenBank/DDBJ whole genome shotgun (WGS) entry which is preliminary data.</text>
</comment>
<gene>
    <name evidence="2" type="ORF">SDC9_151659</name>
</gene>
<dbReference type="Pfam" id="PF10006">
    <property type="entry name" value="DUF2249"/>
    <property type="match status" value="1"/>
</dbReference>
<organism evidence="2">
    <name type="scientific">bioreactor metagenome</name>
    <dbReference type="NCBI Taxonomy" id="1076179"/>
    <lineage>
        <taxon>unclassified sequences</taxon>
        <taxon>metagenomes</taxon>
        <taxon>ecological metagenomes</taxon>
    </lineage>
</organism>
<reference evidence="2" key="1">
    <citation type="submission" date="2019-08" db="EMBL/GenBank/DDBJ databases">
        <authorList>
            <person name="Kucharzyk K."/>
            <person name="Murdoch R.W."/>
            <person name="Higgins S."/>
            <person name="Loffler F."/>
        </authorList>
    </citation>
    <scope>NUCLEOTIDE SEQUENCE</scope>
</reference>
<feature type="domain" description="DUF2249" evidence="1">
    <location>
        <begin position="25"/>
        <end position="93"/>
    </location>
</feature>
<protein>
    <recommendedName>
        <fullName evidence="1">DUF2249 domain-containing protein</fullName>
    </recommendedName>
</protein>
<proteinExistence type="predicted"/>
<dbReference type="AlphaFoldDB" id="A0A645EQX4"/>
<dbReference type="InterPro" id="IPR018720">
    <property type="entry name" value="DUF2249"/>
</dbReference>
<accession>A0A645EQX4</accession>
<evidence type="ECO:0000313" key="2">
    <source>
        <dbReference type="EMBL" id="MPN04421.1"/>
    </source>
</evidence>